<sequence length="98" mass="11375">MQSITSQELLKMSQIFKILSNENRLKTLHFLFEKERSVGELTELTQMTQSAVSHQLKLLKDHQIVSSSKQGQQVIYSLKDHHIFELLSQAREHVAEDI</sequence>
<dbReference type="SUPFAM" id="SSF46785">
    <property type="entry name" value="Winged helix' DNA-binding domain"/>
    <property type="match status" value="1"/>
</dbReference>
<proteinExistence type="predicted"/>
<name>A0ABT1WJY8_9LACT</name>
<dbReference type="Proteomes" id="UP001059480">
    <property type="component" value="Unassembled WGS sequence"/>
</dbReference>
<gene>
    <name evidence="5" type="ORF">NPA36_00015</name>
</gene>
<reference evidence="5" key="2">
    <citation type="journal article" date="2023" name="Curr. Microbiol.">
        <title>Granulicatella seriolae sp. nov., a Novel Facultative Anaerobe Isolated from Yellowtail Marine Fish.</title>
        <authorList>
            <person name="Lee M."/>
            <person name="Choi Y.J."/>
            <person name="Farooq A."/>
            <person name="Jeong J.B."/>
            <person name="Jung M.Y."/>
        </authorList>
    </citation>
    <scope>NUCLEOTIDE SEQUENCE</scope>
    <source>
        <strain evidence="5">S8</strain>
    </source>
</reference>
<dbReference type="PRINTS" id="PR00778">
    <property type="entry name" value="HTHARSR"/>
</dbReference>
<dbReference type="Pfam" id="PF01022">
    <property type="entry name" value="HTH_5"/>
    <property type="match status" value="1"/>
</dbReference>
<keyword evidence="3" id="KW-0804">Transcription</keyword>
<dbReference type="Gene3D" id="1.10.10.10">
    <property type="entry name" value="Winged helix-like DNA-binding domain superfamily/Winged helix DNA-binding domain"/>
    <property type="match status" value="1"/>
</dbReference>
<feature type="domain" description="HTH arsR-type" evidence="4">
    <location>
        <begin position="4"/>
        <end position="98"/>
    </location>
</feature>
<dbReference type="CDD" id="cd00090">
    <property type="entry name" value="HTH_ARSR"/>
    <property type="match status" value="1"/>
</dbReference>
<evidence type="ECO:0000313" key="5">
    <source>
        <dbReference type="EMBL" id="MCQ9208950.1"/>
    </source>
</evidence>
<dbReference type="EMBL" id="JANHNZ010000001">
    <property type="protein sequence ID" value="MCQ9208950.1"/>
    <property type="molecule type" value="Genomic_DNA"/>
</dbReference>
<dbReference type="RefSeq" id="WP_256944069.1">
    <property type="nucleotide sequence ID" value="NZ_JANHNZ010000001.1"/>
</dbReference>
<evidence type="ECO:0000313" key="6">
    <source>
        <dbReference type="Proteomes" id="UP001059480"/>
    </source>
</evidence>
<dbReference type="PROSITE" id="PS50987">
    <property type="entry name" value="HTH_ARSR_2"/>
    <property type="match status" value="1"/>
</dbReference>
<keyword evidence="2" id="KW-0238">DNA-binding</keyword>
<keyword evidence="1" id="KW-0805">Transcription regulation</keyword>
<accession>A0ABT1WJY8</accession>
<comment type="caution">
    <text evidence="5">The sequence shown here is derived from an EMBL/GenBank/DDBJ whole genome shotgun (WGS) entry which is preliminary data.</text>
</comment>
<dbReference type="InterPro" id="IPR036388">
    <property type="entry name" value="WH-like_DNA-bd_sf"/>
</dbReference>
<dbReference type="InterPro" id="IPR011991">
    <property type="entry name" value="ArsR-like_HTH"/>
</dbReference>
<keyword evidence="6" id="KW-1185">Reference proteome</keyword>
<protein>
    <submittedName>
        <fullName evidence="5">Metalloregulator ArsR/SmtB family transcription factor</fullName>
    </submittedName>
</protein>
<dbReference type="NCBIfam" id="NF033788">
    <property type="entry name" value="HTH_metalloreg"/>
    <property type="match status" value="1"/>
</dbReference>
<reference evidence="5" key="3">
    <citation type="journal article" date="2023" name="Microbiol. Resour. Announc.">
        <title>Draft Genome Sequence of Granulicatella sp. Strain S8, Isolated from a Marine Fish, Seriola quinqueradiata.</title>
        <authorList>
            <person name="Lee M."/>
            <person name="Farooq A."/>
            <person name="Jeong J.B."/>
            <person name="Jung M.Y."/>
        </authorList>
    </citation>
    <scope>NUCLEOTIDE SEQUENCE</scope>
    <source>
        <strain evidence="5">S8</strain>
    </source>
</reference>
<dbReference type="InterPro" id="IPR036390">
    <property type="entry name" value="WH_DNA-bd_sf"/>
</dbReference>
<evidence type="ECO:0000256" key="2">
    <source>
        <dbReference type="ARBA" id="ARBA00023125"/>
    </source>
</evidence>
<evidence type="ECO:0000256" key="3">
    <source>
        <dbReference type="ARBA" id="ARBA00023163"/>
    </source>
</evidence>
<dbReference type="InterPro" id="IPR001845">
    <property type="entry name" value="HTH_ArsR_DNA-bd_dom"/>
</dbReference>
<organism evidence="5 6">
    <name type="scientific">Granulicatella seriolae</name>
    <dbReference type="NCBI Taxonomy" id="2967226"/>
    <lineage>
        <taxon>Bacteria</taxon>
        <taxon>Bacillati</taxon>
        <taxon>Bacillota</taxon>
        <taxon>Bacilli</taxon>
        <taxon>Lactobacillales</taxon>
        <taxon>Carnobacteriaceae</taxon>
        <taxon>Granulicatella</taxon>
    </lineage>
</organism>
<evidence type="ECO:0000256" key="1">
    <source>
        <dbReference type="ARBA" id="ARBA00023015"/>
    </source>
</evidence>
<reference evidence="5" key="1">
    <citation type="submission" date="2022-07" db="EMBL/GenBank/DDBJ databases">
        <authorList>
            <person name="Jung M.-Y."/>
            <person name="Lee M."/>
        </authorList>
    </citation>
    <scope>NUCLEOTIDE SEQUENCE</scope>
    <source>
        <strain evidence="5">S8</strain>
    </source>
</reference>
<evidence type="ECO:0000259" key="4">
    <source>
        <dbReference type="PROSITE" id="PS50987"/>
    </source>
</evidence>
<dbReference type="InterPro" id="IPR051011">
    <property type="entry name" value="Metal_resp_trans_reg"/>
</dbReference>
<dbReference type="SMART" id="SM00418">
    <property type="entry name" value="HTH_ARSR"/>
    <property type="match status" value="1"/>
</dbReference>
<dbReference type="PANTHER" id="PTHR43132:SF6">
    <property type="entry name" value="HTH-TYPE TRANSCRIPTIONAL REPRESSOR CZRA"/>
    <property type="match status" value="1"/>
</dbReference>
<dbReference type="PANTHER" id="PTHR43132">
    <property type="entry name" value="ARSENICAL RESISTANCE OPERON REPRESSOR ARSR-RELATED"/>
    <property type="match status" value="1"/>
</dbReference>